<dbReference type="AlphaFoldDB" id="A0A3E4Z432"/>
<protein>
    <recommendedName>
        <fullName evidence="5">6-bladed beta-propeller</fullName>
    </recommendedName>
</protein>
<name>A0A3E4Z432_9BACT</name>
<organism evidence="1 3">
    <name type="scientific">Phocaeicola plebeius</name>
    <dbReference type="NCBI Taxonomy" id="310297"/>
    <lineage>
        <taxon>Bacteria</taxon>
        <taxon>Pseudomonadati</taxon>
        <taxon>Bacteroidota</taxon>
        <taxon>Bacteroidia</taxon>
        <taxon>Bacteroidales</taxon>
        <taxon>Bacteroidaceae</taxon>
        <taxon>Phocaeicola</taxon>
    </lineage>
</organism>
<gene>
    <name evidence="2" type="ORF">DW204_01135</name>
    <name evidence="1" type="ORF">DXB87_16135</name>
</gene>
<evidence type="ECO:0000313" key="1">
    <source>
        <dbReference type="EMBL" id="RGM85521.1"/>
    </source>
</evidence>
<reference evidence="3 4" key="1">
    <citation type="submission" date="2018-08" db="EMBL/GenBank/DDBJ databases">
        <title>A genome reference for cultivated species of the human gut microbiota.</title>
        <authorList>
            <person name="Zou Y."/>
            <person name="Xue W."/>
            <person name="Luo G."/>
        </authorList>
    </citation>
    <scope>NUCLEOTIDE SEQUENCE [LARGE SCALE GENOMIC DNA]</scope>
    <source>
        <strain evidence="2 4">AM17-44</strain>
        <strain evidence="1 3">OM06-2</strain>
    </source>
</reference>
<dbReference type="Proteomes" id="UP000284998">
    <property type="component" value="Unassembled WGS sequence"/>
</dbReference>
<dbReference type="Pfam" id="PF15869">
    <property type="entry name" value="TolB_like"/>
    <property type="match status" value="1"/>
</dbReference>
<accession>A0A3E4Z432</accession>
<evidence type="ECO:0000313" key="2">
    <source>
        <dbReference type="EMBL" id="RHH50417.1"/>
    </source>
</evidence>
<dbReference type="RefSeq" id="WP_117702908.1">
    <property type="nucleotide sequence ID" value="NZ_QRJS01000002.1"/>
</dbReference>
<comment type="caution">
    <text evidence="1">The sequence shown here is derived from an EMBL/GenBank/DDBJ whole genome shotgun (WGS) entry which is preliminary data.</text>
</comment>
<dbReference type="EMBL" id="QSTW01000031">
    <property type="protein sequence ID" value="RGM85521.1"/>
    <property type="molecule type" value="Genomic_DNA"/>
</dbReference>
<dbReference type="Proteomes" id="UP000260814">
    <property type="component" value="Unassembled WGS sequence"/>
</dbReference>
<evidence type="ECO:0000313" key="4">
    <source>
        <dbReference type="Proteomes" id="UP000284998"/>
    </source>
</evidence>
<evidence type="ECO:0008006" key="5">
    <source>
        <dbReference type="Google" id="ProtNLM"/>
    </source>
</evidence>
<evidence type="ECO:0000313" key="3">
    <source>
        <dbReference type="Proteomes" id="UP000260814"/>
    </source>
</evidence>
<sequence length="339" mass="38717">MYKYILNIVLLTCLVSCNPDKGKDVPEIDLHHSVVLDEDQLLLGKVKDMSWENDSVLVIVDSNQDGFLHFVHLSNKKVSEYGKIGQGPGEFLLVGAVNPDINNRPILFDVSKKECFMMQHGDEGISFRSLFSLADSLICFEMLPVQHDRYIVTGLHKHDRFTVLDGNGKKVGDFGEYPYRDEEERKVEGFVLGDVYQGRLAASPRRNRFVQAIYKAKILTFYEQSGEHWNLVKEIQESFPKYKYNSPAIETDTPVGYLDVCATEKYVYALYSGKNYRDDKDAAFSGYTIEVYGWDGTLQKRYQSDVPLKVIEVSKDDGSLYAIAYHPDPVLVQFPLFEQ</sequence>
<proteinExistence type="predicted"/>
<dbReference type="EMBL" id="QRJS01000002">
    <property type="protein sequence ID" value="RHH50417.1"/>
    <property type="molecule type" value="Genomic_DNA"/>
</dbReference>